<dbReference type="EMBL" id="VTWU01000007">
    <property type="protein sequence ID" value="KAA9327041.1"/>
    <property type="molecule type" value="Genomic_DNA"/>
</dbReference>
<protein>
    <recommendedName>
        <fullName evidence="3">Heat induced stress protein YflT</fullName>
    </recommendedName>
</protein>
<dbReference type="RefSeq" id="WP_151080223.1">
    <property type="nucleotide sequence ID" value="NZ_CP047647.1"/>
</dbReference>
<reference evidence="1 2" key="1">
    <citation type="submission" date="2019-09" db="EMBL/GenBank/DDBJ databases">
        <title>Genome sequence of Hymenobacter sp. M3.</title>
        <authorList>
            <person name="Srinivasan S."/>
        </authorList>
    </citation>
    <scope>NUCLEOTIDE SEQUENCE [LARGE SCALE GENOMIC DNA]</scope>
    <source>
        <strain evidence="1 2">M3</strain>
    </source>
</reference>
<accession>A0A7L5A448</accession>
<gene>
    <name evidence="1" type="ORF">F0P96_17525</name>
</gene>
<sequence>MVRSPHSVIGLFSNPRTAQEAVEQLTANGFAPDHVDISDHDIVTTENPTGEFPENDSLHHFMRRLFTSDSEEQLEAEASHRGGVVAVHLQTHREAEHARELLNQYGAVRIHELGIGDRL</sequence>
<comment type="caution">
    <text evidence="1">The sequence shown here is derived from an EMBL/GenBank/DDBJ whole genome shotgun (WGS) entry which is preliminary data.</text>
</comment>
<organism evidence="1 2">
    <name type="scientific">Hymenobacter busanensis</name>
    <dbReference type="NCBI Taxonomy" id="2607656"/>
    <lineage>
        <taxon>Bacteria</taxon>
        <taxon>Pseudomonadati</taxon>
        <taxon>Bacteroidota</taxon>
        <taxon>Cytophagia</taxon>
        <taxon>Cytophagales</taxon>
        <taxon>Hymenobacteraceae</taxon>
        <taxon>Hymenobacter</taxon>
    </lineage>
</organism>
<evidence type="ECO:0000313" key="1">
    <source>
        <dbReference type="EMBL" id="KAA9327041.1"/>
    </source>
</evidence>
<name>A0A7L5A448_9BACT</name>
<dbReference type="Proteomes" id="UP000326380">
    <property type="component" value="Unassembled WGS sequence"/>
</dbReference>
<evidence type="ECO:0000313" key="2">
    <source>
        <dbReference type="Proteomes" id="UP000326380"/>
    </source>
</evidence>
<proteinExistence type="predicted"/>
<dbReference type="AlphaFoldDB" id="A0A7L5A448"/>
<evidence type="ECO:0008006" key="3">
    <source>
        <dbReference type="Google" id="ProtNLM"/>
    </source>
</evidence>
<keyword evidence="2" id="KW-1185">Reference proteome</keyword>